<keyword evidence="2" id="KW-1185">Reference proteome</keyword>
<evidence type="ECO:0000313" key="1">
    <source>
        <dbReference type="EMBL" id="KAJ3549166.1"/>
    </source>
</evidence>
<evidence type="ECO:0000313" key="2">
    <source>
        <dbReference type="Proteomes" id="UP001148629"/>
    </source>
</evidence>
<reference evidence="1" key="1">
    <citation type="submission" date="2022-08" db="EMBL/GenBank/DDBJ databases">
        <title>Genome Sequence of Fusarium decemcellulare.</title>
        <authorList>
            <person name="Buettner E."/>
        </authorList>
    </citation>
    <scope>NUCLEOTIDE SEQUENCE</scope>
    <source>
        <strain evidence="1">Babe19</strain>
    </source>
</reference>
<dbReference type="Proteomes" id="UP001148629">
    <property type="component" value="Unassembled WGS sequence"/>
</dbReference>
<accession>A0ACC1SYM3</accession>
<sequence>MKLKIIAAGLLYAGLVKSQLAYADNQAPLEKDDEEIAALFPDLDDIKLYSPAFADPDSVPDGFANGTSGPTDIDTLDDFLRGIASRHSWATYHGRPLQSEEGRIIPYVYLSTSGRTKDTDEKLRIWLQGGVHGNEPAGDQALLALLARFDRNSTWAKSVLIKADIIVLPRYNPDGVAYFQRILASNYDPNRDHAILKSQQTRDIKTVLSRFDPHVFLDAHEYTASQKLGLDGHLRKAQDEQVSHVKNLNIHEDIRALGEGLFKDSIVAALEKHDLRWSAYFTAPSGRDLVLTEPSSVSRPSHNNAGLLQAVAFLSETRGIRLGNQHFQRRVATGSLVAETLIQTAVDNAKQVYNTIEKARKEFADGDDDIIITDSARRVDTTWDFVDARNASIVTLPVQFNNNTPPEVNLTRTRPEAYIFSRAWKEVAERLRISGVEVETLKRDFEGEVEVLRVTSASVATEKYEGVAETTVETESIRKHVRIPAGGFRVSTRQKNAAFAFITLEPENGSSYATYNVVPLDVGDEYPIFRVLKAS</sequence>
<gene>
    <name evidence="1" type="ORF">NM208_g629</name>
</gene>
<protein>
    <submittedName>
        <fullName evidence="1">Uncharacterized protein</fullName>
    </submittedName>
</protein>
<organism evidence="1 2">
    <name type="scientific">Fusarium decemcellulare</name>
    <dbReference type="NCBI Taxonomy" id="57161"/>
    <lineage>
        <taxon>Eukaryota</taxon>
        <taxon>Fungi</taxon>
        <taxon>Dikarya</taxon>
        <taxon>Ascomycota</taxon>
        <taxon>Pezizomycotina</taxon>
        <taxon>Sordariomycetes</taxon>
        <taxon>Hypocreomycetidae</taxon>
        <taxon>Hypocreales</taxon>
        <taxon>Nectriaceae</taxon>
        <taxon>Fusarium</taxon>
        <taxon>Fusarium decemcellulare species complex</taxon>
    </lineage>
</organism>
<dbReference type="EMBL" id="JANRMS010000029">
    <property type="protein sequence ID" value="KAJ3549166.1"/>
    <property type="molecule type" value="Genomic_DNA"/>
</dbReference>
<proteinExistence type="predicted"/>
<name>A0ACC1SYM3_9HYPO</name>
<comment type="caution">
    <text evidence="1">The sequence shown here is derived from an EMBL/GenBank/DDBJ whole genome shotgun (WGS) entry which is preliminary data.</text>
</comment>